<dbReference type="OrthoDB" id="7262310at2"/>
<keyword evidence="3" id="KW-1185">Reference proteome</keyword>
<evidence type="ECO:0000313" key="4">
    <source>
        <dbReference type="Proteomes" id="UP000278036"/>
    </source>
</evidence>
<dbReference type="EMBL" id="RFLX01000002">
    <property type="protein sequence ID" value="RMI26474.1"/>
    <property type="molecule type" value="Genomic_DNA"/>
</dbReference>
<evidence type="ECO:0000313" key="2">
    <source>
        <dbReference type="EMBL" id="RMI26474.1"/>
    </source>
</evidence>
<reference evidence="1 4" key="1">
    <citation type="submission" date="2018-09" db="EMBL/GenBank/DDBJ databases">
        <title>Roseomonas sp. nov., isolated from feces of Tibetan antelopes in the Qinghai-Tibet plateau, China.</title>
        <authorList>
            <person name="Tian Z."/>
        </authorList>
    </citation>
    <scope>NUCLEOTIDE SEQUENCE [LARGE SCALE GENOMIC DNA]</scope>
    <source>
        <strain evidence="2 3">Z23</strain>
        <strain evidence="1 4">Z24</strain>
    </source>
</reference>
<dbReference type="AlphaFoldDB" id="A0A3A9JBZ8"/>
<dbReference type="Proteomes" id="UP000278036">
    <property type="component" value="Unassembled WGS sequence"/>
</dbReference>
<dbReference type="InParanoid" id="A0A3A9JBZ8"/>
<protein>
    <submittedName>
        <fullName evidence="1">Uncharacterized protein</fullName>
    </submittedName>
</protein>
<evidence type="ECO:0000313" key="3">
    <source>
        <dbReference type="Proteomes" id="UP000274097"/>
    </source>
</evidence>
<evidence type="ECO:0000313" key="1">
    <source>
        <dbReference type="EMBL" id="RKK03001.1"/>
    </source>
</evidence>
<sequence>MTPVLIARTELQQALSGAPSLIVLEEVAEAAQLALEGLTLWHASTTPAGLVLHRETLAPEAGLMPLTLAMPGLLAIVAPDAEAARPVSAWARDVSDVSPAVIEAADATAALRPLTALLLRALDGTRARMGELHRALAATRIDYEDTRIAMGSVLRTLGNRPPAKLRPALSALPAALAVQPVHRRLRLRQRPGLAVRDIAALAIHLPTAACGPEALLRVRLVAAESGRVLGSWLLPGPALEPGWVTLDLPAPAPSLRETALIEIAAELGEDDQLSLSLEDLTSGGETALQVLEGQAGETDRALALRIWTAEPGSRFVLARHWRWDDTGTSLPDAGLPYLMPEAEWSRTVVIEGRARAVGLGQEVPRPVAVLEENTTTLLAPPAIRVAGLDVVQVELRLLAGMAAQARAAIWLRDPARLESLDDPALDLPGTRASGWRNFDQNGRCVITLRLPETVDQAVQVVAGVSTPQPQREAPCAIELRAISALRTGGEADKSTHAPPAVEAVPLQAPPRFDHVALRSHHSDAGPPSLEVMVQGLSHGPHRWPELRFRLSADGEADAAIEIRQAPGWPRVFEAWPGSRSDLQGPCFDFGPDDMARLAARRMSRDGQLVAALLELLPALVAAGLAQQPQAVSRKAIWLTAAEQIAEAGRRLLFTHQDDPAAEQAVELHQAP</sequence>
<gene>
    <name evidence="1" type="ORF">D6Z83_16825</name>
    <name evidence="2" type="ORF">EBE87_04135</name>
</gene>
<dbReference type="InterPro" id="IPR046184">
    <property type="entry name" value="DUF6212"/>
</dbReference>
<dbReference type="Proteomes" id="UP000274097">
    <property type="component" value="Unassembled WGS sequence"/>
</dbReference>
<proteinExistence type="predicted"/>
<dbReference type="RefSeq" id="WP_120639437.1">
    <property type="nucleotide sequence ID" value="NZ_RAQU01000111.1"/>
</dbReference>
<dbReference type="EMBL" id="RAQU01000111">
    <property type="protein sequence ID" value="RKK03001.1"/>
    <property type="molecule type" value="Genomic_DNA"/>
</dbReference>
<accession>A0A3A9JBZ8</accession>
<organism evidence="1 4">
    <name type="scientific">Teichococcus wenyumeiae</name>
    <dbReference type="NCBI Taxonomy" id="2478470"/>
    <lineage>
        <taxon>Bacteria</taxon>
        <taxon>Pseudomonadati</taxon>
        <taxon>Pseudomonadota</taxon>
        <taxon>Alphaproteobacteria</taxon>
        <taxon>Acetobacterales</taxon>
        <taxon>Roseomonadaceae</taxon>
        <taxon>Roseomonas</taxon>
    </lineage>
</organism>
<dbReference type="Pfam" id="PF19717">
    <property type="entry name" value="DUF6212"/>
    <property type="match status" value="1"/>
</dbReference>
<name>A0A3A9JBZ8_9PROT</name>
<comment type="caution">
    <text evidence="1">The sequence shown here is derived from an EMBL/GenBank/DDBJ whole genome shotgun (WGS) entry which is preliminary data.</text>
</comment>